<organism evidence="1 2">
    <name type="scientific">Aspergillus avenaceus</name>
    <dbReference type="NCBI Taxonomy" id="36643"/>
    <lineage>
        <taxon>Eukaryota</taxon>
        <taxon>Fungi</taxon>
        <taxon>Dikarya</taxon>
        <taxon>Ascomycota</taxon>
        <taxon>Pezizomycotina</taxon>
        <taxon>Eurotiomycetes</taxon>
        <taxon>Eurotiomycetidae</taxon>
        <taxon>Eurotiales</taxon>
        <taxon>Aspergillaceae</taxon>
        <taxon>Aspergillus</taxon>
        <taxon>Aspergillus subgen. Circumdati</taxon>
    </lineage>
</organism>
<name>A0A5N6TN99_ASPAV</name>
<evidence type="ECO:0000313" key="1">
    <source>
        <dbReference type="EMBL" id="KAE8147814.1"/>
    </source>
</evidence>
<dbReference type="Proteomes" id="UP000325780">
    <property type="component" value="Unassembled WGS sequence"/>
</dbReference>
<accession>A0A5N6TN99</accession>
<evidence type="ECO:0000313" key="2">
    <source>
        <dbReference type="Proteomes" id="UP000325780"/>
    </source>
</evidence>
<dbReference type="EMBL" id="ML742189">
    <property type="protein sequence ID" value="KAE8147814.1"/>
    <property type="molecule type" value="Genomic_DNA"/>
</dbReference>
<protein>
    <submittedName>
        <fullName evidence="1">Uncharacterized protein</fullName>
    </submittedName>
</protein>
<dbReference type="AlphaFoldDB" id="A0A5N6TN99"/>
<reference evidence="1 2" key="1">
    <citation type="submission" date="2019-04" db="EMBL/GenBank/DDBJ databases">
        <title>Friends and foes A comparative genomics study of 23 Aspergillus species from section Flavi.</title>
        <authorList>
            <consortium name="DOE Joint Genome Institute"/>
            <person name="Kjaerbolling I."/>
            <person name="Vesth T."/>
            <person name="Frisvad J.C."/>
            <person name="Nybo J.L."/>
            <person name="Theobald S."/>
            <person name="Kildgaard S."/>
            <person name="Isbrandt T."/>
            <person name="Kuo A."/>
            <person name="Sato A."/>
            <person name="Lyhne E.K."/>
            <person name="Kogle M.E."/>
            <person name="Wiebenga A."/>
            <person name="Kun R.S."/>
            <person name="Lubbers R.J."/>
            <person name="Makela M.R."/>
            <person name="Barry K."/>
            <person name="Chovatia M."/>
            <person name="Clum A."/>
            <person name="Daum C."/>
            <person name="Haridas S."/>
            <person name="He G."/>
            <person name="LaButti K."/>
            <person name="Lipzen A."/>
            <person name="Mondo S."/>
            <person name="Riley R."/>
            <person name="Salamov A."/>
            <person name="Simmons B.A."/>
            <person name="Magnuson J.K."/>
            <person name="Henrissat B."/>
            <person name="Mortensen U.H."/>
            <person name="Larsen T.O."/>
            <person name="Devries R.P."/>
            <person name="Grigoriev I.V."/>
            <person name="Machida M."/>
            <person name="Baker S.E."/>
            <person name="Andersen M.R."/>
        </authorList>
    </citation>
    <scope>NUCLEOTIDE SEQUENCE [LARGE SCALE GENOMIC DNA]</scope>
    <source>
        <strain evidence="1 2">IBT 18842</strain>
    </source>
</reference>
<proteinExistence type="predicted"/>
<gene>
    <name evidence="1" type="ORF">BDV25DRAFT_159517</name>
</gene>
<keyword evidence="2" id="KW-1185">Reference proteome</keyword>
<sequence length="55" mass="6524">MARNQFSLSRYFCAFVWCKYALMGITPCIPRVYAIKTKRFKAPCKRMFKAHMSQP</sequence>